<organism evidence="12 13">
    <name type="scientific">Taxus chinensis</name>
    <name type="common">Chinese yew</name>
    <name type="synonym">Taxus wallichiana var. chinensis</name>
    <dbReference type="NCBI Taxonomy" id="29808"/>
    <lineage>
        <taxon>Eukaryota</taxon>
        <taxon>Viridiplantae</taxon>
        <taxon>Streptophyta</taxon>
        <taxon>Embryophyta</taxon>
        <taxon>Tracheophyta</taxon>
        <taxon>Spermatophyta</taxon>
        <taxon>Pinopsida</taxon>
        <taxon>Pinidae</taxon>
        <taxon>Conifers II</taxon>
        <taxon>Cupressales</taxon>
        <taxon>Taxaceae</taxon>
        <taxon>Taxus</taxon>
    </lineage>
</organism>
<evidence type="ECO:0000256" key="3">
    <source>
        <dbReference type="ARBA" id="ARBA00022448"/>
    </source>
</evidence>
<evidence type="ECO:0000256" key="5">
    <source>
        <dbReference type="ARBA" id="ARBA00022597"/>
    </source>
</evidence>
<evidence type="ECO:0000256" key="9">
    <source>
        <dbReference type="ARBA" id="ARBA00023136"/>
    </source>
</evidence>
<reference evidence="12 13" key="1">
    <citation type="journal article" date="2021" name="Nat. Plants">
        <title>The Taxus genome provides insights into paclitaxel biosynthesis.</title>
        <authorList>
            <person name="Xiong X."/>
            <person name="Gou J."/>
            <person name="Liao Q."/>
            <person name="Li Y."/>
            <person name="Zhou Q."/>
            <person name="Bi G."/>
            <person name="Li C."/>
            <person name="Du R."/>
            <person name="Wang X."/>
            <person name="Sun T."/>
            <person name="Guo L."/>
            <person name="Liang H."/>
            <person name="Lu P."/>
            <person name="Wu Y."/>
            <person name="Zhang Z."/>
            <person name="Ro D.K."/>
            <person name="Shang Y."/>
            <person name="Huang S."/>
            <person name="Yan J."/>
        </authorList>
    </citation>
    <scope>NUCLEOTIDE SEQUENCE [LARGE SCALE GENOMIC DNA]</scope>
    <source>
        <strain evidence="12">Ta-2019</strain>
    </source>
</reference>
<feature type="transmembrane region" description="Helical" evidence="11">
    <location>
        <begin position="105"/>
        <end position="130"/>
    </location>
</feature>
<evidence type="ECO:0000256" key="6">
    <source>
        <dbReference type="ARBA" id="ARBA00022692"/>
    </source>
</evidence>
<dbReference type="Gene3D" id="1.20.1280.290">
    <property type="match status" value="2"/>
</dbReference>
<dbReference type="Pfam" id="PF03083">
    <property type="entry name" value="MtN3_slv"/>
    <property type="match status" value="2"/>
</dbReference>
<dbReference type="PANTHER" id="PTHR10791">
    <property type="entry name" value="RAG1-ACTIVATING PROTEIN 1"/>
    <property type="match status" value="1"/>
</dbReference>
<comment type="function">
    <text evidence="10">Mediates both low-affinity uptake and efflux of sugar across the plasma membrane.</text>
</comment>
<dbReference type="EMBL" id="JAHRHJ020000009">
    <property type="protein sequence ID" value="KAH9301777.1"/>
    <property type="molecule type" value="Genomic_DNA"/>
</dbReference>
<evidence type="ECO:0000256" key="8">
    <source>
        <dbReference type="ARBA" id="ARBA00022989"/>
    </source>
</evidence>
<sequence>PTLWRIYESKCTREYSALPYVCTLFNCALWLLYGTPYVKPNSIIILTTNGIGFVLELFYLVSYVAFASKTNKTKTIWVTMAMGVALGGVVVVTLVAVHTHGGRQLVAGIACIVLSLAMYASPLSVLGIVIHTKSAECMPFFLSLFNLLNALVWTAYSVCAHDIFVA</sequence>
<comment type="subcellular location">
    <subcellularLocation>
        <location evidence="1">Cell membrane</location>
        <topology evidence="1">Multi-pass membrane protein</topology>
    </subcellularLocation>
</comment>
<protein>
    <submittedName>
        <fullName evidence="12">Uncharacterized protein</fullName>
    </submittedName>
</protein>
<evidence type="ECO:0000256" key="4">
    <source>
        <dbReference type="ARBA" id="ARBA00022475"/>
    </source>
</evidence>
<keyword evidence="3" id="KW-0813">Transport</keyword>
<dbReference type="PANTHER" id="PTHR10791:SF30">
    <property type="entry name" value="SUGAR TRANSPORTER SWEET1"/>
    <property type="match status" value="1"/>
</dbReference>
<gene>
    <name evidence="12" type="ORF">KI387_013360</name>
</gene>
<keyword evidence="4" id="KW-1003">Cell membrane</keyword>
<keyword evidence="9 11" id="KW-0472">Membrane</keyword>
<dbReference type="AlphaFoldDB" id="A0AA38CQH2"/>
<feature type="non-terminal residue" evidence="12">
    <location>
        <position position="166"/>
    </location>
</feature>
<proteinExistence type="inferred from homology"/>
<keyword evidence="7" id="KW-0677">Repeat</keyword>
<name>A0AA38CQH2_TAXCH</name>
<evidence type="ECO:0000256" key="1">
    <source>
        <dbReference type="ARBA" id="ARBA00004651"/>
    </source>
</evidence>
<keyword evidence="8 11" id="KW-1133">Transmembrane helix</keyword>
<comment type="similarity">
    <text evidence="2">Belongs to the SWEET sugar transporter family.</text>
</comment>
<evidence type="ECO:0000313" key="13">
    <source>
        <dbReference type="Proteomes" id="UP000824469"/>
    </source>
</evidence>
<feature type="non-terminal residue" evidence="12">
    <location>
        <position position="1"/>
    </location>
</feature>
<evidence type="ECO:0000256" key="7">
    <source>
        <dbReference type="ARBA" id="ARBA00022737"/>
    </source>
</evidence>
<evidence type="ECO:0000313" key="12">
    <source>
        <dbReference type="EMBL" id="KAH9301777.1"/>
    </source>
</evidence>
<evidence type="ECO:0000256" key="2">
    <source>
        <dbReference type="ARBA" id="ARBA00007809"/>
    </source>
</evidence>
<dbReference type="InterPro" id="IPR004316">
    <property type="entry name" value="SWEET_rpt"/>
</dbReference>
<keyword evidence="13" id="KW-1185">Reference proteome</keyword>
<comment type="caution">
    <text evidence="12">The sequence shown here is derived from an EMBL/GenBank/DDBJ whole genome shotgun (WGS) entry which is preliminary data.</text>
</comment>
<dbReference type="GO" id="GO:0005886">
    <property type="term" value="C:plasma membrane"/>
    <property type="evidence" value="ECO:0007669"/>
    <property type="project" value="UniProtKB-SubCell"/>
</dbReference>
<evidence type="ECO:0000256" key="10">
    <source>
        <dbReference type="ARBA" id="ARBA00037238"/>
    </source>
</evidence>
<feature type="transmembrane region" description="Helical" evidence="11">
    <location>
        <begin position="17"/>
        <end position="37"/>
    </location>
</feature>
<evidence type="ECO:0000256" key="11">
    <source>
        <dbReference type="SAM" id="Phobius"/>
    </source>
</evidence>
<dbReference type="InterPro" id="IPR047664">
    <property type="entry name" value="SWEET"/>
</dbReference>
<feature type="transmembrane region" description="Helical" evidence="11">
    <location>
        <begin position="43"/>
        <end position="66"/>
    </location>
</feature>
<dbReference type="Proteomes" id="UP000824469">
    <property type="component" value="Unassembled WGS sequence"/>
</dbReference>
<feature type="transmembrane region" description="Helical" evidence="11">
    <location>
        <begin position="78"/>
        <end position="99"/>
    </location>
</feature>
<dbReference type="GO" id="GO:0051119">
    <property type="term" value="F:sugar transmembrane transporter activity"/>
    <property type="evidence" value="ECO:0007669"/>
    <property type="project" value="InterPro"/>
</dbReference>
<accession>A0AA38CQH2</accession>
<keyword evidence="6 11" id="KW-0812">Transmembrane</keyword>
<keyword evidence="5" id="KW-0762">Sugar transport</keyword>
<feature type="transmembrane region" description="Helical" evidence="11">
    <location>
        <begin position="137"/>
        <end position="156"/>
    </location>
</feature>